<proteinExistence type="predicted"/>
<name>A0A4R6ZU61_9GAMM</name>
<accession>A0A4R6ZU61</accession>
<organism evidence="1 2">
    <name type="scientific">Halomonas ventosae</name>
    <dbReference type="NCBI Taxonomy" id="229007"/>
    <lineage>
        <taxon>Bacteria</taxon>
        <taxon>Pseudomonadati</taxon>
        <taxon>Pseudomonadota</taxon>
        <taxon>Gammaproteobacteria</taxon>
        <taxon>Oceanospirillales</taxon>
        <taxon>Halomonadaceae</taxon>
        <taxon>Halomonas</taxon>
    </lineage>
</organism>
<evidence type="ECO:0000313" key="1">
    <source>
        <dbReference type="EMBL" id="TDR56002.1"/>
    </source>
</evidence>
<dbReference type="RefSeq" id="WP_133635421.1">
    <property type="nucleotide sequence ID" value="NZ_SNZJ01000005.1"/>
</dbReference>
<gene>
    <name evidence="1" type="ORF">DFP85_105176</name>
</gene>
<dbReference type="Proteomes" id="UP000295212">
    <property type="component" value="Unassembled WGS sequence"/>
</dbReference>
<dbReference type="OrthoDB" id="6160618at2"/>
<dbReference type="AlphaFoldDB" id="A0A4R6ZU61"/>
<reference evidence="1 2" key="1">
    <citation type="submission" date="2019-03" db="EMBL/GenBank/DDBJ databases">
        <title>Genomic Encyclopedia of Type Strains, Phase III (KMG-III): the genomes of soil and plant-associated and newly described type strains.</title>
        <authorList>
            <person name="Whitman W."/>
        </authorList>
    </citation>
    <scope>NUCLEOTIDE SEQUENCE [LARGE SCALE GENOMIC DNA]</scope>
    <source>
        <strain evidence="1 2">CECT 5797</strain>
    </source>
</reference>
<evidence type="ECO:0000313" key="2">
    <source>
        <dbReference type="Proteomes" id="UP000295212"/>
    </source>
</evidence>
<dbReference type="EMBL" id="SNZJ01000005">
    <property type="protein sequence ID" value="TDR56002.1"/>
    <property type="molecule type" value="Genomic_DNA"/>
</dbReference>
<protein>
    <submittedName>
        <fullName evidence="1">Uncharacterized protein</fullName>
    </submittedName>
</protein>
<sequence>MAGSEQITAVTEEKEAWLDARLPLERLAERVQQIDKGFSIQDVKPIGFPYLLCSFGWEYRKFLHQRREIMHCCVDRCQGVSTTIESVVLGEALEGAYLPAPVLDDASLERHAKRHVMQSRRHGLKRRDSAEVVIEKVLHLRKPLWEVSTHHPQYGDHSLLLDGVTGGHLFLNY</sequence>
<comment type="caution">
    <text evidence="1">The sequence shown here is derived from an EMBL/GenBank/DDBJ whole genome shotgun (WGS) entry which is preliminary data.</text>
</comment>